<protein>
    <submittedName>
        <fullName evidence="7">NnrU family protein</fullName>
    </submittedName>
</protein>
<keyword evidence="4 5" id="KW-0472">Membrane</keyword>
<evidence type="ECO:0000256" key="5">
    <source>
        <dbReference type="SAM" id="Phobius"/>
    </source>
</evidence>
<evidence type="ECO:0000256" key="1">
    <source>
        <dbReference type="ARBA" id="ARBA00004141"/>
    </source>
</evidence>
<evidence type="ECO:0000313" key="8">
    <source>
        <dbReference type="Proteomes" id="UP001164935"/>
    </source>
</evidence>
<reference evidence="7" key="1">
    <citation type="submission" date="2022-05" db="EMBL/GenBank/DDBJ databases">
        <title>Complete sequence of a novel PHA-producing Halomonas strain.</title>
        <authorList>
            <person name="Zheng Z."/>
        </authorList>
    </citation>
    <scope>NUCLEOTIDE SEQUENCE</scope>
    <source>
        <strain evidence="7">ZZQ-149</strain>
    </source>
</reference>
<gene>
    <name evidence="7" type="ORF">M0220_12365</name>
</gene>
<feature type="transmembrane region" description="Helical" evidence="5">
    <location>
        <begin position="54"/>
        <end position="72"/>
    </location>
</feature>
<sequence>MLAVDQRPANNLRATFMTIMIIGLLIFLGSHSVRIFAEDWRQQQITKHGETSWKLAYSVVSVIGLAIAIYGFGQMRLDSIYVWFPPMGLRHAVALLMIPAFIMLVAAYVPRNAIKAKLGHPMMLAVKIWAFSHLLANGRLGDIIFFAAFLVWAILAFKAAKKRDRAAPPSATVISIPATIATVVVGLVAYIVFALYLHMLLIGVPVFS</sequence>
<feature type="domain" description="NnrU" evidence="6">
    <location>
        <begin position="19"/>
        <end position="205"/>
    </location>
</feature>
<evidence type="ECO:0000256" key="2">
    <source>
        <dbReference type="ARBA" id="ARBA00022692"/>
    </source>
</evidence>
<keyword evidence="8" id="KW-1185">Reference proteome</keyword>
<dbReference type="EMBL" id="CP096973">
    <property type="protein sequence ID" value="UYO73669.1"/>
    <property type="molecule type" value="Genomic_DNA"/>
</dbReference>
<accession>A0AA46TNN2</accession>
<organism evidence="7 8">
    <name type="scientific">Halomonas qinghailakensis</name>
    <dbReference type="NCBI Taxonomy" id="2937790"/>
    <lineage>
        <taxon>Bacteria</taxon>
        <taxon>Pseudomonadati</taxon>
        <taxon>Pseudomonadota</taxon>
        <taxon>Gammaproteobacteria</taxon>
        <taxon>Oceanospirillales</taxon>
        <taxon>Halomonadaceae</taxon>
        <taxon>Halomonas</taxon>
    </lineage>
</organism>
<evidence type="ECO:0000259" key="6">
    <source>
        <dbReference type="Pfam" id="PF07298"/>
    </source>
</evidence>
<dbReference type="Pfam" id="PF07298">
    <property type="entry name" value="NnrU"/>
    <property type="match status" value="1"/>
</dbReference>
<comment type="subcellular location">
    <subcellularLocation>
        <location evidence="1">Membrane</location>
        <topology evidence="1">Multi-pass membrane protein</topology>
    </subcellularLocation>
</comment>
<dbReference type="InterPro" id="IPR009915">
    <property type="entry name" value="NnrU_dom"/>
</dbReference>
<proteinExistence type="predicted"/>
<dbReference type="Proteomes" id="UP001164935">
    <property type="component" value="Chromosome"/>
</dbReference>
<dbReference type="GO" id="GO:0016020">
    <property type="term" value="C:membrane"/>
    <property type="evidence" value="ECO:0007669"/>
    <property type="project" value="UniProtKB-SubCell"/>
</dbReference>
<feature type="transmembrane region" description="Helical" evidence="5">
    <location>
        <begin position="92"/>
        <end position="109"/>
    </location>
</feature>
<evidence type="ECO:0000313" key="7">
    <source>
        <dbReference type="EMBL" id="UYO73669.1"/>
    </source>
</evidence>
<evidence type="ECO:0000256" key="3">
    <source>
        <dbReference type="ARBA" id="ARBA00022989"/>
    </source>
</evidence>
<keyword evidence="3 5" id="KW-1133">Transmembrane helix</keyword>
<dbReference type="AlphaFoldDB" id="A0AA46TNN2"/>
<feature type="transmembrane region" description="Helical" evidence="5">
    <location>
        <begin position="172"/>
        <end position="197"/>
    </location>
</feature>
<feature type="transmembrane region" description="Helical" evidence="5">
    <location>
        <begin position="12"/>
        <end position="33"/>
    </location>
</feature>
<feature type="transmembrane region" description="Helical" evidence="5">
    <location>
        <begin position="143"/>
        <end position="160"/>
    </location>
</feature>
<name>A0AA46TNN2_9GAMM</name>
<keyword evidence="2 5" id="KW-0812">Transmembrane</keyword>
<dbReference type="KEGG" id="hqn:M0220_12365"/>
<evidence type="ECO:0000256" key="4">
    <source>
        <dbReference type="ARBA" id="ARBA00023136"/>
    </source>
</evidence>